<dbReference type="AlphaFoldDB" id="A0A6H5HRY1"/>
<evidence type="ECO:0000313" key="2">
    <source>
        <dbReference type="Proteomes" id="UP000479190"/>
    </source>
</evidence>
<proteinExistence type="predicted"/>
<evidence type="ECO:0000313" key="1">
    <source>
        <dbReference type="EMBL" id="CAB0027945.1"/>
    </source>
</evidence>
<accession>A0A6H5HRY1</accession>
<name>A0A6H5HRY1_9HYME</name>
<protein>
    <submittedName>
        <fullName evidence="1">Uncharacterized protein</fullName>
    </submittedName>
</protein>
<dbReference type="EMBL" id="CADCXV010000032">
    <property type="protein sequence ID" value="CAB0027945.1"/>
    <property type="molecule type" value="Genomic_DNA"/>
</dbReference>
<organism evidence="1 2">
    <name type="scientific">Trichogramma brassicae</name>
    <dbReference type="NCBI Taxonomy" id="86971"/>
    <lineage>
        <taxon>Eukaryota</taxon>
        <taxon>Metazoa</taxon>
        <taxon>Ecdysozoa</taxon>
        <taxon>Arthropoda</taxon>
        <taxon>Hexapoda</taxon>
        <taxon>Insecta</taxon>
        <taxon>Pterygota</taxon>
        <taxon>Neoptera</taxon>
        <taxon>Endopterygota</taxon>
        <taxon>Hymenoptera</taxon>
        <taxon>Apocrita</taxon>
        <taxon>Proctotrupomorpha</taxon>
        <taxon>Chalcidoidea</taxon>
        <taxon>Trichogrammatidae</taxon>
        <taxon>Trichogramma</taxon>
    </lineage>
</organism>
<gene>
    <name evidence="1" type="ORF">TBRA_LOCUS175</name>
</gene>
<reference evidence="1 2" key="1">
    <citation type="submission" date="2020-02" db="EMBL/GenBank/DDBJ databases">
        <authorList>
            <person name="Ferguson B K."/>
        </authorList>
    </citation>
    <scope>NUCLEOTIDE SEQUENCE [LARGE SCALE GENOMIC DNA]</scope>
</reference>
<keyword evidence="2" id="KW-1185">Reference proteome</keyword>
<dbReference type="Proteomes" id="UP000479190">
    <property type="component" value="Unassembled WGS sequence"/>
</dbReference>
<sequence>MSMTDDWVNTEELAETDLLHLLVIPIQRNGRVSSRWRSSRCTKRTASQSYGTSKRAKYSEKKRDLAVCVEFTPGVAPASRRHSVTTLNRDWAGLNAAHAQPTAAAVELKCYMSKFRDAHVENRATNRRGSLLRLYNQRVLCALFYSVTSLTIA</sequence>